<gene>
    <name evidence="1" type="ORF">GUJ93_ZPchr0006g41651</name>
</gene>
<evidence type="ECO:0000313" key="2">
    <source>
        <dbReference type="Proteomes" id="UP000729402"/>
    </source>
</evidence>
<sequence>MDGTPCSMELLTRERYSGNRRSTSPTKTIDLFVAETNDIDESTAERVDWASLEIKQGHEYDERDVPVEEDEMFTLLDITDEEVDQEEQVEVNLSTEKDDSPIRDVIEEEQHFSYDMDNPEI</sequence>
<dbReference type="EMBL" id="JAAALK010000283">
    <property type="protein sequence ID" value="KAG8076780.1"/>
    <property type="molecule type" value="Genomic_DNA"/>
</dbReference>
<keyword evidence="2" id="KW-1185">Reference proteome</keyword>
<evidence type="ECO:0000313" key="1">
    <source>
        <dbReference type="EMBL" id="KAG8076780.1"/>
    </source>
</evidence>
<dbReference type="AlphaFoldDB" id="A0A8J5T771"/>
<organism evidence="1 2">
    <name type="scientific">Zizania palustris</name>
    <name type="common">Northern wild rice</name>
    <dbReference type="NCBI Taxonomy" id="103762"/>
    <lineage>
        <taxon>Eukaryota</taxon>
        <taxon>Viridiplantae</taxon>
        <taxon>Streptophyta</taxon>
        <taxon>Embryophyta</taxon>
        <taxon>Tracheophyta</taxon>
        <taxon>Spermatophyta</taxon>
        <taxon>Magnoliopsida</taxon>
        <taxon>Liliopsida</taxon>
        <taxon>Poales</taxon>
        <taxon>Poaceae</taxon>
        <taxon>BOP clade</taxon>
        <taxon>Oryzoideae</taxon>
        <taxon>Oryzeae</taxon>
        <taxon>Zizaniinae</taxon>
        <taxon>Zizania</taxon>
    </lineage>
</organism>
<protein>
    <submittedName>
        <fullName evidence="1">Uncharacterized protein</fullName>
    </submittedName>
</protein>
<comment type="caution">
    <text evidence="1">The sequence shown here is derived from an EMBL/GenBank/DDBJ whole genome shotgun (WGS) entry which is preliminary data.</text>
</comment>
<accession>A0A8J5T771</accession>
<name>A0A8J5T771_ZIZPA</name>
<proteinExistence type="predicted"/>
<reference evidence="1" key="1">
    <citation type="journal article" date="2021" name="bioRxiv">
        <title>Whole Genome Assembly and Annotation of Northern Wild Rice, Zizania palustris L., Supports a Whole Genome Duplication in the Zizania Genus.</title>
        <authorList>
            <person name="Haas M."/>
            <person name="Kono T."/>
            <person name="Macchietto M."/>
            <person name="Millas R."/>
            <person name="McGilp L."/>
            <person name="Shao M."/>
            <person name="Duquette J."/>
            <person name="Hirsch C.N."/>
            <person name="Kimball J."/>
        </authorList>
    </citation>
    <scope>NUCLEOTIDE SEQUENCE</scope>
    <source>
        <tissue evidence="1">Fresh leaf tissue</tissue>
    </source>
</reference>
<reference evidence="1" key="2">
    <citation type="submission" date="2021-02" db="EMBL/GenBank/DDBJ databases">
        <authorList>
            <person name="Kimball J.A."/>
            <person name="Haas M.W."/>
            <person name="Macchietto M."/>
            <person name="Kono T."/>
            <person name="Duquette J."/>
            <person name="Shao M."/>
        </authorList>
    </citation>
    <scope>NUCLEOTIDE SEQUENCE</scope>
    <source>
        <tissue evidence="1">Fresh leaf tissue</tissue>
    </source>
</reference>
<dbReference type="Proteomes" id="UP000729402">
    <property type="component" value="Unassembled WGS sequence"/>
</dbReference>